<dbReference type="Proteomes" id="UP000517523">
    <property type="component" value="Unassembled WGS sequence"/>
</dbReference>
<protein>
    <submittedName>
        <fullName evidence="1">ATP-dependent DNA ligase</fullName>
    </submittedName>
</protein>
<name>A0A839TG13_9BACL</name>
<proteinExistence type="predicted"/>
<reference evidence="1 2" key="1">
    <citation type="submission" date="2020-08" db="EMBL/GenBank/DDBJ databases">
        <title>Genomic Encyclopedia of Type Strains, Phase III (KMG-III): the genomes of soil and plant-associated and newly described type strains.</title>
        <authorList>
            <person name="Whitman W."/>
        </authorList>
    </citation>
    <scope>NUCLEOTIDE SEQUENCE [LARGE SCALE GENOMIC DNA]</scope>
    <source>
        <strain evidence="1 2">CECT 5831</strain>
    </source>
</reference>
<comment type="caution">
    <text evidence="1">The sequence shown here is derived from an EMBL/GenBank/DDBJ whole genome shotgun (WGS) entry which is preliminary data.</text>
</comment>
<dbReference type="AlphaFoldDB" id="A0A839TG13"/>
<dbReference type="Gene3D" id="2.40.50.140">
    <property type="entry name" value="Nucleic acid-binding proteins"/>
    <property type="match status" value="1"/>
</dbReference>
<keyword evidence="1" id="KW-0436">Ligase</keyword>
<dbReference type="EMBL" id="JACHXJ010000001">
    <property type="protein sequence ID" value="MBB3125433.1"/>
    <property type="molecule type" value="Genomic_DNA"/>
</dbReference>
<sequence>MGMVVYQREDCFITGYSKKEVAWTLGVLRNGQIAPAGTLKYGLTDPVRKRAFPIILKTKVSENKNYVFVQPDIQIRVRFRHWTDEGYLRLPVFEEFIQI</sequence>
<dbReference type="SUPFAM" id="SSF50249">
    <property type="entry name" value="Nucleic acid-binding proteins"/>
    <property type="match status" value="1"/>
</dbReference>
<evidence type="ECO:0000313" key="1">
    <source>
        <dbReference type="EMBL" id="MBB3125433.1"/>
    </source>
</evidence>
<evidence type="ECO:0000313" key="2">
    <source>
        <dbReference type="Proteomes" id="UP000517523"/>
    </source>
</evidence>
<dbReference type="InterPro" id="IPR012340">
    <property type="entry name" value="NA-bd_OB-fold"/>
</dbReference>
<accession>A0A839TG13</accession>
<organism evidence="1 2">
    <name type="scientific">Paenibacillus rhizosphaerae</name>
    <dbReference type="NCBI Taxonomy" id="297318"/>
    <lineage>
        <taxon>Bacteria</taxon>
        <taxon>Bacillati</taxon>
        <taxon>Bacillota</taxon>
        <taxon>Bacilli</taxon>
        <taxon>Bacillales</taxon>
        <taxon>Paenibacillaceae</taxon>
        <taxon>Paenibacillus</taxon>
    </lineage>
</organism>
<dbReference type="GO" id="GO:0016874">
    <property type="term" value="F:ligase activity"/>
    <property type="evidence" value="ECO:0007669"/>
    <property type="project" value="UniProtKB-KW"/>
</dbReference>
<gene>
    <name evidence="1" type="ORF">FHS19_000087</name>
</gene>